<protein>
    <submittedName>
        <fullName evidence="1">Uncharacterized protein</fullName>
    </submittedName>
</protein>
<accession>A0A0F9TUX4</accession>
<dbReference type="Gene3D" id="4.10.410.40">
    <property type="match status" value="1"/>
</dbReference>
<evidence type="ECO:0000313" key="1">
    <source>
        <dbReference type="EMBL" id="KKN52916.1"/>
    </source>
</evidence>
<dbReference type="EMBL" id="LAZR01000998">
    <property type="protein sequence ID" value="KKN52916.1"/>
    <property type="molecule type" value="Genomic_DNA"/>
</dbReference>
<gene>
    <name evidence="1" type="ORF">LCGC14_0607780</name>
</gene>
<comment type="caution">
    <text evidence="1">The sequence shown here is derived from an EMBL/GenBank/DDBJ whole genome shotgun (WGS) entry which is preliminary data.</text>
</comment>
<sequence>MTDTNYGVDFQQEISPSSGTFATIGEVVNLDVPKIVTEAVEKTHHASGGHREHVPSGLIGMDEFPIILNCTQLVVESMYVLMVANSVLLYKIVFPEGLVLDPWEFDAFPLSVDVQESDARAPEVLQVEIMFKGTGVPQVATP</sequence>
<proteinExistence type="predicted"/>
<organism evidence="1">
    <name type="scientific">marine sediment metagenome</name>
    <dbReference type="NCBI Taxonomy" id="412755"/>
    <lineage>
        <taxon>unclassified sequences</taxon>
        <taxon>metagenomes</taxon>
        <taxon>ecological metagenomes</taxon>
    </lineage>
</organism>
<name>A0A0F9TUX4_9ZZZZ</name>
<reference evidence="1" key="1">
    <citation type="journal article" date="2015" name="Nature">
        <title>Complex archaea that bridge the gap between prokaryotes and eukaryotes.</title>
        <authorList>
            <person name="Spang A."/>
            <person name="Saw J.H."/>
            <person name="Jorgensen S.L."/>
            <person name="Zaremba-Niedzwiedzka K."/>
            <person name="Martijn J."/>
            <person name="Lind A.E."/>
            <person name="van Eijk R."/>
            <person name="Schleper C."/>
            <person name="Guy L."/>
            <person name="Ettema T.J."/>
        </authorList>
    </citation>
    <scope>NUCLEOTIDE SEQUENCE</scope>
</reference>
<dbReference type="AlphaFoldDB" id="A0A0F9TUX4"/>